<dbReference type="InterPro" id="IPR050121">
    <property type="entry name" value="Cytochrome_P450_monoxygenase"/>
</dbReference>
<keyword evidence="3" id="KW-1185">Reference proteome</keyword>
<dbReference type="AlphaFoldDB" id="A0A8H4RV93"/>
<dbReference type="Gene3D" id="1.10.630.10">
    <property type="entry name" value="Cytochrome P450"/>
    <property type="match status" value="1"/>
</dbReference>
<dbReference type="PANTHER" id="PTHR24305">
    <property type="entry name" value="CYTOCHROME P450"/>
    <property type="match status" value="1"/>
</dbReference>
<dbReference type="GO" id="GO:0005506">
    <property type="term" value="F:iron ion binding"/>
    <property type="evidence" value="ECO:0007669"/>
    <property type="project" value="InterPro"/>
</dbReference>
<evidence type="ECO:0000313" key="2">
    <source>
        <dbReference type="EMBL" id="KAF4635604.1"/>
    </source>
</evidence>
<gene>
    <name evidence="2" type="ORF">G7Y89_g2494</name>
</gene>
<keyword evidence="1" id="KW-0812">Transmembrane</keyword>
<keyword evidence="1" id="KW-0472">Membrane</keyword>
<reference evidence="2 3" key="1">
    <citation type="submission" date="2020-03" db="EMBL/GenBank/DDBJ databases">
        <title>Draft Genome Sequence of Cudoniella acicularis.</title>
        <authorList>
            <person name="Buettner E."/>
            <person name="Kellner H."/>
        </authorList>
    </citation>
    <scope>NUCLEOTIDE SEQUENCE [LARGE SCALE GENOMIC DNA]</scope>
    <source>
        <strain evidence="2 3">DSM 108380</strain>
    </source>
</reference>
<dbReference type="SUPFAM" id="SSF48264">
    <property type="entry name" value="Cytochrome P450"/>
    <property type="match status" value="1"/>
</dbReference>
<evidence type="ECO:0000256" key="1">
    <source>
        <dbReference type="SAM" id="Phobius"/>
    </source>
</evidence>
<dbReference type="Proteomes" id="UP000566819">
    <property type="component" value="Unassembled WGS sequence"/>
</dbReference>
<feature type="transmembrane region" description="Helical" evidence="1">
    <location>
        <begin position="12"/>
        <end position="40"/>
    </location>
</feature>
<dbReference type="EMBL" id="JAAMPI010000109">
    <property type="protein sequence ID" value="KAF4635604.1"/>
    <property type="molecule type" value="Genomic_DNA"/>
</dbReference>
<dbReference type="GO" id="GO:0016705">
    <property type="term" value="F:oxidoreductase activity, acting on paired donors, with incorporation or reduction of molecular oxygen"/>
    <property type="evidence" value="ECO:0007669"/>
    <property type="project" value="InterPro"/>
</dbReference>
<comment type="caution">
    <text evidence="2">The sequence shown here is derived from an EMBL/GenBank/DDBJ whole genome shotgun (WGS) entry which is preliminary data.</text>
</comment>
<dbReference type="GO" id="GO:0004497">
    <property type="term" value="F:monooxygenase activity"/>
    <property type="evidence" value="ECO:0007669"/>
    <property type="project" value="InterPro"/>
</dbReference>
<name>A0A8H4RV93_9HELO</name>
<protein>
    <recommendedName>
        <fullName evidence="4">Cytochrome P450</fullName>
    </recommendedName>
</protein>
<organism evidence="2 3">
    <name type="scientific">Cudoniella acicularis</name>
    <dbReference type="NCBI Taxonomy" id="354080"/>
    <lineage>
        <taxon>Eukaryota</taxon>
        <taxon>Fungi</taxon>
        <taxon>Dikarya</taxon>
        <taxon>Ascomycota</taxon>
        <taxon>Pezizomycotina</taxon>
        <taxon>Leotiomycetes</taxon>
        <taxon>Helotiales</taxon>
        <taxon>Tricladiaceae</taxon>
        <taxon>Cudoniella</taxon>
    </lineage>
</organism>
<dbReference type="GO" id="GO:0020037">
    <property type="term" value="F:heme binding"/>
    <property type="evidence" value="ECO:0007669"/>
    <property type="project" value="InterPro"/>
</dbReference>
<keyword evidence="1" id="KW-1133">Transmembrane helix</keyword>
<accession>A0A8H4RV93</accession>
<dbReference type="OrthoDB" id="3934656at2759"/>
<dbReference type="PANTHER" id="PTHR24305:SF180">
    <property type="entry name" value="P450, PUTATIVE (EUROFUNG)-RELATED"/>
    <property type="match status" value="1"/>
</dbReference>
<dbReference type="Pfam" id="PF00067">
    <property type="entry name" value="p450"/>
    <property type="match status" value="1"/>
</dbReference>
<sequence length="209" mass="23459">MQTAHPETVTDLVINGYVVLPLLAGADTIAIVLGTIVYNLGRYPRVAAKLHDELYSSNIHLHIPPKFVDVHNLPYMGAVIREALHIHPISTFLSRRVIPTSDGLMLPDGIVLLPSTTVAISPWLTHFNTQVYGTDAENFNPKRWLKAADKPDLLYENKMRGMNRTDLAWGDGYRSYLGKNIAKCEMYKLIATLYSVFDVSLLRIRFPGI</sequence>
<proteinExistence type="predicted"/>
<dbReference type="InterPro" id="IPR036396">
    <property type="entry name" value="Cyt_P450_sf"/>
</dbReference>
<dbReference type="InterPro" id="IPR001128">
    <property type="entry name" value="Cyt_P450"/>
</dbReference>
<evidence type="ECO:0000313" key="3">
    <source>
        <dbReference type="Proteomes" id="UP000566819"/>
    </source>
</evidence>
<evidence type="ECO:0008006" key="4">
    <source>
        <dbReference type="Google" id="ProtNLM"/>
    </source>
</evidence>